<gene>
    <name evidence="1" type="ORF">BCR33DRAFT_771587</name>
</gene>
<protein>
    <submittedName>
        <fullName evidence="1">Uncharacterized protein</fullName>
    </submittedName>
</protein>
<name>A0A1Y2BB50_9FUNG</name>
<dbReference type="Proteomes" id="UP000193642">
    <property type="component" value="Unassembled WGS sequence"/>
</dbReference>
<reference evidence="1 2" key="1">
    <citation type="submission" date="2016-07" db="EMBL/GenBank/DDBJ databases">
        <title>Pervasive Adenine N6-methylation of Active Genes in Fungi.</title>
        <authorList>
            <consortium name="DOE Joint Genome Institute"/>
            <person name="Mondo S.J."/>
            <person name="Dannebaum R.O."/>
            <person name="Kuo R.C."/>
            <person name="Labutti K."/>
            <person name="Haridas S."/>
            <person name="Kuo A."/>
            <person name="Salamov A."/>
            <person name="Ahrendt S.R."/>
            <person name="Lipzen A."/>
            <person name="Sullivan W."/>
            <person name="Andreopoulos W.B."/>
            <person name="Clum A."/>
            <person name="Lindquist E."/>
            <person name="Daum C."/>
            <person name="Ramamoorthy G.K."/>
            <person name="Gryganskyi A."/>
            <person name="Culley D."/>
            <person name="Magnuson J.K."/>
            <person name="James T.Y."/>
            <person name="O'Malley M.A."/>
            <person name="Stajich J.E."/>
            <person name="Spatafora J.W."/>
            <person name="Visel A."/>
            <person name="Grigoriev I.V."/>
        </authorList>
    </citation>
    <scope>NUCLEOTIDE SEQUENCE [LARGE SCALE GENOMIC DNA]</scope>
    <source>
        <strain evidence="1 2">JEL800</strain>
    </source>
</reference>
<accession>A0A1Y2BB50</accession>
<dbReference type="AlphaFoldDB" id="A0A1Y2BB50"/>
<organism evidence="1 2">
    <name type="scientific">Rhizoclosmatium globosum</name>
    <dbReference type="NCBI Taxonomy" id="329046"/>
    <lineage>
        <taxon>Eukaryota</taxon>
        <taxon>Fungi</taxon>
        <taxon>Fungi incertae sedis</taxon>
        <taxon>Chytridiomycota</taxon>
        <taxon>Chytridiomycota incertae sedis</taxon>
        <taxon>Chytridiomycetes</taxon>
        <taxon>Chytridiales</taxon>
        <taxon>Chytriomycetaceae</taxon>
        <taxon>Rhizoclosmatium</taxon>
    </lineage>
</organism>
<evidence type="ECO:0000313" key="1">
    <source>
        <dbReference type="EMBL" id="ORY32062.1"/>
    </source>
</evidence>
<comment type="caution">
    <text evidence="1">The sequence shown here is derived from an EMBL/GenBank/DDBJ whole genome shotgun (WGS) entry which is preliminary data.</text>
</comment>
<proteinExistence type="predicted"/>
<evidence type="ECO:0000313" key="2">
    <source>
        <dbReference type="Proteomes" id="UP000193642"/>
    </source>
</evidence>
<keyword evidence="2" id="KW-1185">Reference proteome</keyword>
<sequence length="167" mass="18642">MANVPQNVTMNSTAFPNNVNTILSKYIPSITDSMIWWFAAQSLTTQSQLISQLCTNKIPLQAVMNRYSSINATFNLPVQIQTQMIDCVDRLSNGAAVPSFLNSKIQPSSVFLWNPFTPKSYLWFAGLDETRQFGIIHLICMDVRFDALTKLIEALESNNTALSAQTS</sequence>
<dbReference type="EMBL" id="MCGO01000073">
    <property type="protein sequence ID" value="ORY32062.1"/>
    <property type="molecule type" value="Genomic_DNA"/>
</dbReference>